<feature type="transmembrane region" description="Helical" evidence="1">
    <location>
        <begin position="78"/>
        <end position="96"/>
    </location>
</feature>
<dbReference type="EMBL" id="LGRX02018216">
    <property type="protein sequence ID" value="KAK3260077.1"/>
    <property type="molecule type" value="Genomic_DNA"/>
</dbReference>
<keyword evidence="1" id="KW-1133">Transmembrane helix</keyword>
<evidence type="ECO:0000313" key="3">
    <source>
        <dbReference type="Proteomes" id="UP001190700"/>
    </source>
</evidence>
<accession>A0AAE0FHT1</accession>
<keyword evidence="3" id="KW-1185">Reference proteome</keyword>
<organism evidence="2 3">
    <name type="scientific">Cymbomonas tetramitiformis</name>
    <dbReference type="NCBI Taxonomy" id="36881"/>
    <lineage>
        <taxon>Eukaryota</taxon>
        <taxon>Viridiplantae</taxon>
        <taxon>Chlorophyta</taxon>
        <taxon>Pyramimonadophyceae</taxon>
        <taxon>Pyramimonadales</taxon>
        <taxon>Pyramimonadaceae</taxon>
        <taxon>Cymbomonas</taxon>
    </lineage>
</organism>
<keyword evidence="1" id="KW-0812">Transmembrane</keyword>
<protein>
    <submittedName>
        <fullName evidence="2">Uncharacterized protein</fullName>
    </submittedName>
</protein>
<comment type="caution">
    <text evidence="2">The sequence shown here is derived from an EMBL/GenBank/DDBJ whole genome shotgun (WGS) entry which is preliminary data.</text>
</comment>
<dbReference type="AlphaFoldDB" id="A0AAE0FHT1"/>
<evidence type="ECO:0000256" key="1">
    <source>
        <dbReference type="SAM" id="Phobius"/>
    </source>
</evidence>
<dbReference type="Proteomes" id="UP001190700">
    <property type="component" value="Unassembled WGS sequence"/>
</dbReference>
<gene>
    <name evidence="2" type="ORF">CYMTET_30951</name>
</gene>
<feature type="transmembrane region" description="Helical" evidence="1">
    <location>
        <begin position="140"/>
        <end position="164"/>
    </location>
</feature>
<reference evidence="2 3" key="1">
    <citation type="journal article" date="2015" name="Genome Biol. Evol.">
        <title>Comparative Genomics of a Bacterivorous Green Alga Reveals Evolutionary Causalities and Consequences of Phago-Mixotrophic Mode of Nutrition.</title>
        <authorList>
            <person name="Burns J.A."/>
            <person name="Paasch A."/>
            <person name="Narechania A."/>
            <person name="Kim E."/>
        </authorList>
    </citation>
    <scope>NUCLEOTIDE SEQUENCE [LARGE SCALE GENOMIC DNA]</scope>
    <source>
        <strain evidence="2 3">PLY_AMNH</strain>
    </source>
</reference>
<sequence>MCLPRPCCQAAYDGCARASGAVLSPTWRVGGTATQVLSQLTSIFGEELIPSSFMTFMNFFRMALVLDMQTLLNTKCLSYYRGITLSGQGFIVTFYQNVAMPWVILCLFFMTVTLLHARFRRKAQELKQKPKAERPDLERATFTLQLYDLIAAAGGVGLFLVTYIHPNVSTTMFQLFNCMELQYDDPELQAGRFLRMDPKRRCLTEDWWNAAIIDFLTLLMFVIGFPVMLYVVMHDRRKYTQVQASSQAHAAAVQIPKNFFGF</sequence>
<keyword evidence="1" id="KW-0472">Membrane</keyword>
<evidence type="ECO:0000313" key="2">
    <source>
        <dbReference type="EMBL" id="KAK3260077.1"/>
    </source>
</evidence>
<proteinExistence type="predicted"/>
<feature type="transmembrane region" description="Helical" evidence="1">
    <location>
        <begin position="102"/>
        <end position="119"/>
    </location>
</feature>
<name>A0AAE0FHT1_9CHLO</name>
<feature type="transmembrane region" description="Helical" evidence="1">
    <location>
        <begin position="207"/>
        <end position="232"/>
    </location>
</feature>